<proteinExistence type="predicted"/>
<keyword evidence="1" id="KW-0812">Transmembrane</keyword>
<organism evidence="2 3">
    <name type="scientific">Kitasatospora gansuensis</name>
    <dbReference type="NCBI Taxonomy" id="258050"/>
    <lineage>
        <taxon>Bacteria</taxon>
        <taxon>Bacillati</taxon>
        <taxon>Actinomycetota</taxon>
        <taxon>Actinomycetes</taxon>
        <taxon>Kitasatosporales</taxon>
        <taxon>Streptomycetaceae</taxon>
        <taxon>Kitasatospora</taxon>
    </lineage>
</organism>
<dbReference type="RefSeq" id="WP_184919541.1">
    <property type="nucleotide sequence ID" value="NZ_JACHJR010000001.1"/>
</dbReference>
<comment type="caution">
    <text evidence="2">The sequence shown here is derived from an EMBL/GenBank/DDBJ whole genome shotgun (WGS) entry which is preliminary data.</text>
</comment>
<dbReference type="EMBL" id="JACHJR010000001">
    <property type="protein sequence ID" value="MBB4949307.1"/>
    <property type="molecule type" value="Genomic_DNA"/>
</dbReference>
<evidence type="ECO:0000313" key="3">
    <source>
        <dbReference type="Proteomes" id="UP000573327"/>
    </source>
</evidence>
<keyword evidence="3" id="KW-1185">Reference proteome</keyword>
<keyword evidence="1" id="KW-1133">Transmembrane helix</keyword>
<evidence type="ECO:0000313" key="2">
    <source>
        <dbReference type="EMBL" id="MBB4949307.1"/>
    </source>
</evidence>
<evidence type="ECO:0000256" key="1">
    <source>
        <dbReference type="SAM" id="Phobius"/>
    </source>
</evidence>
<name>A0A7W7SFA3_9ACTN</name>
<protein>
    <submittedName>
        <fullName evidence="2">Uncharacterized protein</fullName>
    </submittedName>
</protein>
<sequence length="48" mass="4945">MNPATFAQLAGPVSTEPGPGLFLRIVLIGSVVGIGLLVWVLARAGRDN</sequence>
<accession>A0A7W7SFA3</accession>
<reference evidence="2 3" key="1">
    <citation type="submission" date="2020-08" db="EMBL/GenBank/DDBJ databases">
        <title>Sequencing the genomes of 1000 actinobacteria strains.</title>
        <authorList>
            <person name="Klenk H.-P."/>
        </authorList>
    </citation>
    <scope>NUCLEOTIDE SEQUENCE [LARGE SCALE GENOMIC DNA]</scope>
    <source>
        <strain evidence="2 3">DSM 44786</strain>
    </source>
</reference>
<dbReference type="Proteomes" id="UP000573327">
    <property type="component" value="Unassembled WGS sequence"/>
</dbReference>
<dbReference type="AlphaFoldDB" id="A0A7W7SFA3"/>
<feature type="transmembrane region" description="Helical" evidence="1">
    <location>
        <begin position="21"/>
        <end position="42"/>
    </location>
</feature>
<gene>
    <name evidence="2" type="ORF">F4556_004842</name>
</gene>
<keyword evidence="1" id="KW-0472">Membrane</keyword>